<dbReference type="FunFam" id="3.40.309.10:FF:000012">
    <property type="entry name" value="Betaine aldehyde dehydrogenase"/>
    <property type="match status" value="1"/>
</dbReference>
<accession>A0A0D8BWB8</accession>
<name>A0A0D8BWB8_GEOKU</name>
<comment type="caution">
    <text evidence="7">The sequence shown here is derived from an EMBL/GenBank/DDBJ whole genome shotgun (WGS) entry which is preliminary data.</text>
</comment>
<protein>
    <submittedName>
        <fullName evidence="7">5-carboxymethyl-2-hydroxymuconate semialdehyde dehydrogenase</fullName>
        <ecNumber evidence="7">1.2.1.60</ecNumber>
    </submittedName>
</protein>
<keyword evidence="2 5" id="KW-0560">Oxidoreductase</keyword>
<evidence type="ECO:0000256" key="2">
    <source>
        <dbReference type="ARBA" id="ARBA00023002"/>
    </source>
</evidence>
<dbReference type="PROSITE" id="PS00687">
    <property type="entry name" value="ALDEHYDE_DEHYDR_GLU"/>
    <property type="match status" value="1"/>
</dbReference>
<sequence>MAKQPNVLHYINGQFVESAAGAYFRNINPFTNEPINEVAEGRKEDIDAAVRAAKEAFDHGPWRTMPVERRLRYLFRIAELIEQQADDIAYLEALDTGIPISQAKKQAARAAENFRFYAEMVKTRLVGEAYHVNGQFVNYTVYKPVGVAGLITPWNTPFMLETWKVAPALATGNTVVLKPAEWSPLTANKLAEIIDEAELPAGVFNVVHGFGETAGAALVAHPDVRLISFTGETTTGMEIIRNSAATLKKTSMELGGKSPLLVFADADLDRALDAAVWGVFSLNGERCTANSRLLLEQSIYDEFVTRLKERVDRIVIGDPMNPATELGPLIHRAHWERVNRYIEIAKQEGADVYAPSVPKGLENGNFVPPTLLLNCRNDMKVAQEEIFGPVMAVMSFVDEEDAIRLANDVKYGLAAYVWTSDIKRGHRVAQAIESGMAWVNSPNVRDLRIPFGGTKYSGIGREGGHYSFDFYTEVQVVHVAVGDPPIPAFGKGEKRTALSAEQA</sequence>
<dbReference type="Gene3D" id="3.40.309.10">
    <property type="entry name" value="Aldehyde Dehydrogenase, Chain A, domain 2"/>
    <property type="match status" value="1"/>
</dbReference>
<dbReference type="InterPro" id="IPR015590">
    <property type="entry name" value="Aldehyde_DH_dom"/>
</dbReference>
<evidence type="ECO:0000256" key="5">
    <source>
        <dbReference type="RuleBase" id="RU003345"/>
    </source>
</evidence>
<dbReference type="AlphaFoldDB" id="A0A0D8BWB8"/>
<evidence type="ECO:0000256" key="3">
    <source>
        <dbReference type="ARBA" id="ARBA00023027"/>
    </source>
</evidence>
<dbReference type="OrthoDB" id="9762913at2"/>
<dbReference type="NCBIfam" id="TIGR02299">
    <property type="entry name" value="HpaE"/>
    <property type="match status" value="1"/>
</dbReference>
<dbReference type="InterPro" id="IPR016161">
    <property type="entry name" value="Ald_DH/histidinol_DH"/>
</dbReference>
<dbReference type="PANTHER" id="PTHR43720">
    <property type="entry name" value="2-AMINOMUCONIC SEMIALDEHYDE DEHYDROGENASE"/>
    <property type="match status" value="1"/>
</dbReference>
<evidence type="ECO:0000313" key="7">
    <source>
        <dbReference type="EMBL" id="KJE28478.1"/>
    </source>
</evidence>
<dbReference type="SUPFAM" id="SSF53720">
    <property type="entry name" value="ALDH-like"/>
    <property type="match status" value="1"/>
</dbReference>
<dbReference type="Pfam" id="PF00171">
    <property type="entry name" value="Aldedh"/>
    <property type="match status" value="1"/>
</dbReference>
<dbReference type="InterPro" id="IPR029510">
    <property type="entry name" value="Ald_DH_CS_GLU"/>
</dbReference>
<dbReference type="EMBL" id="JYBP01000003">
    <property type="protein sequence ID" value="KJE28478.1"/>
    <property type="molecule type" value="Genomic_DNA"/>
</dbReference>
<dbReference type="InterPro" id="IPR016162">
    <property type="entry name" value="Ald_DH_N"/>
</dbReference>
<gene>
    <name evidence="7" type="primary">hpaE</name>
    <name evidence="7" type="ORF">LG52_3100</name>
</gene>
<dbReference type="GO" id="GO:0018480">
    <property type="term" value="F:5-carboxymethyl-2-hydroxymuconic-semialdehyde dehydrogenase activity"/>
    <property type="evidence" value="ECO:0007669"/>
    <property type="project" value="UniProtKB-EC"/>
</dbReference>
<proteinExistence type="inferred from homology"/>
<keyword evidence="3" id="KW-0520">NAD</keyword>
<dbReference type="Gene3D" id="3.40.605.10">
    <property type="entry name" value="Aldehyde Dehydrogenase, Chain A, domain 1"/>
    <property type="match status" value="1"/>
</dbReference>
<feature type="domain" description="Aldehyde dehydrogenase" evidence="6">
    <location>
        <begin position="15"/>
        <end position="477"/>
    </location>
</feature>
<evidence type="ECO:0000256" key="4">
    <source>
        <dbReference type="PROSITE-ProRule" id="PRU10007"/>
    </source>
</evidence>
<organism evidence="7 8">
    <name type="scientific">Geobacillus kaustophilus</name>
    <dbReference type="NCBI Taxonomy" id="1462"/>
    <lineage>
        <taxon>Bacteria</taxon>
        <taxon>Bacillati</taxon>
        <taxon>Bacillota</taxon>
        <taxon>Bacilli</taxon>
        <taxon>Bacillales</taxon>
        <taxon>Anoxybacillaceae</taxon>
        <taxon>Geobacillus</taxon>
        <taxon>Geobacillus thermoleovorans group</taxon>
    </lineage>
</organism>
<dbReference type="InterPro" id="IPR011985">
    <property type="entry name" value="DH_HpaE"/>
</dbReference>
<dbReference type="InterPro" id="IPR016160">
    <property type="entry name" value="Ald_DH_CS_CYS"/>
</dbReference>
<dbReference type="PANTHER" id="PTHR43720:SF2">
    <property type="entry name" value="2-AMINOMUCONIC SEMIALDEHYDE DEHYDROGENASE"/>
    <property type="match status" value="1"/>
</dbReference>
<dbReference type="CDD" id="cd07093">
    <property type="entry name" value="ALDH_F8_HMSADH"/>
    <property type="match status" value="1"/>
</dbReference>
<evidence type="ECO:0000256" key="1">
    <source>
        <dbReference type="ARBA" id="ARBA00009986"/>
    </source>
</evidence>
<dbReference type="InterPro" id="IPR016163">
    <property type="entry name" value="Ald_DH_C"/>
</dbReference>
<dbReference type="FunFam" id="3.40.605.10:FF:000007">
    <property type="entry name" value="NAD/NADP-dependent betaine aldehyde dehydrogenase"/>
    <property type="match status" value="1"/>
</dbReference>
<comment type="similarity">
    <text evidence="1 5">Belongs to the aldehyde dehydrogenase family.</text>
</comment>
<dbReference type="GO" id="GO:1901023">
    <property type="term" value="P:4-hydroxyphenylacetate catabolic process"/>
    <property type="evidence" value="ECO:0007669"/>
    <property type="project" value="InterPro"/>
</dbReference>
<reference evidence="7 8" key="1">
    <citation type="submission" date="2015-01" db="EMBL/GenBank/DDBJ databases">
        <authorList>
            <person name="Filippidou S."/>
            <person name="Jeanneret N."/>
            <person name="Russel-Delif L."/>
            <person name="Junier T."/>
            <person name="Wunderlin T."/>
            <person name="Molina V."/>
            <person name="Johnson S.L."/>
            <person name="Davenport K.W."/>
            <person name="Chain P.S."/>
            <person name="Dorador C."/>
            <person name="Junier P."/>
        </authorList>
    </citation>
    <scope>NUCLEOTIDE SEQUENCE [LARGE SCALE GENOMIC DNA]</scope>
    <source>
        <strain evidence="7 8">Et7/4</strain>
    </source>
</reference>
<evidence type="ECO:0000313" key="8">
    <source>
        <dbReference type="Proteomes" id="UP000032522"/>
    </source>
</evidence>
<dbReference type="EC" id="1.2.1.60" evidence="7"/>
<dbReference type="PROSITE" id="PS00070">
    <property type="entry name" value="ALDEHYDE_DEHYDR_CYS"/>
    <property type="match status" value="1"/>
</dbReference>
<dbReference type="Proteomes" id="UP000032522">
    <property type="component" value="Unassembled WGS sequence"/>
</dbReference>
<evidence type="ECO:0000259" key="6">
    <source>
        <dbReference type="Pfam" id="PF00171"/>
    </source>
</evidence>
<dbReference type="PATRIC" id="fig|1462.6.peg.3400"/>
<feature type="active site" evidence="4">
    <location>
        <position position="253"/>
    </location>
</feature>
<dbReference type="RefSeq" id="WP_044732564.1">
    <property type="nucleotide sequence ID" value="NZ_JYBP01000003.1"/>
</dbReference>